<dbReference type="AlphaFoldDB" id="A0A938B2P2"/>
<dbReference type="Gene3D" id="3.40.50.620">
    <property type="entry name" value="HUPs"/>
    <property type="match status" value="1"/>
</dbReference>
<feature type="domain" description="DUF218" evidence="1">
    <location>
        <begin position="25"/>
        <end position="192"/>
    </location>
</feature>
<evidence type="ECO:0000313" key="2">
    <source>
        <dbReference type="EMBL" id="MBM3222975.1"/>
    </source>
</evidence>
<protein>
    <submittedName>
        <fullName evidence="2">YdcF family protein</fullName>
    </submittedName>
</protein>
<dbReference type="CDD" id="cd06259">
    <property type="entry name" value="YdcF-like"/>
    <property type="match status" value="1"/>
</dbReference>
<dbReference type="PANTHER" id="PTHR30336">
    <property type="entry name" value="INNER MEMBRANE PROTEIN, PROBABLE PERMEASE"/>
    <property type="match status" value="1"/>
</dbReference>
<dbReference type="InterPro" id="IPR051599">
    <property type="entry name" value="Cell_Envelope_Assoc"/>
</dbReference>
<dbReference type="GO" id="GO:0005886">
    <property type="term" value="C:plasma membrane"/>
    <property type="evidence" value="ECO:0007669"/>
    <property type="project" value="TreeGrafter"/>
</dbReference>
<gene>
    <name evidence="2" type="ORF">FJZ47_04110</name>
</gene>
<dbReference type="InterPro" id="IPR014729">
    <property type="entry name" value="Rossmann-like_a/b/a_fold"/>
</dbReference>
<accession>A0A938B2P2</accession>
<dbReference type="InterPro" id="IPR003848">
    <property type="entry name" value="DUF218"/>
</dbReference>
<reference evidence="2" key="1">
    <citation type="submission" date="2019-03" db="EMBL/GenBank/DDBJ databases">
        <title>Lake Tanganyika Metagenome-Assembled Genomes (MAGs).</title>
        <authorList>
            <person name="Tran P."/>
        </authorList>
    </citation>
    <scope>NUCLEOTIDE SEQUENCE</scope>
    <source>
        <strain evidence="2">K_DeepCast_65m_m2_066</strain>
    </source>
</reference>
<dbReference type="GO" id="GO:0000270">
    <property type="term" value="P:peptidoglycan metabolic process"/>
    <property type="evidence" value="ECO:0007669"/>
    <property type="project" value="TreeGrafter"/>
</dbReference>
<sequence>MFVQSFIAWMEGPRPGPETLRPHYDVAIVLAGMVAAGRSRLNEPEFTEQVDRILAGIRLVKRGVADKLMIVGGHGDPFKHYPSEARQLRTFALEFGLQEEQILLEEFSRTTYENAVQASAILRAGPYSDLVLVTTALHMPRAAAVFRKQGLFPDRYPVDFQSGVDNEFSLLSLMPSADTFNIMRYALHELLGLMMYRLQGYL</sequence>
<name>A0A938B2P2_UNCTE</name>
<evidence type="ECO:0000313" key="3">
    <source>
        <dbReference type="Proteomes" id="UP000712673"/>
    </source>
</evidence>
<comment type="caution">
    <text evidence="2">The sequence shown here is derived from an EMBL/GenBank/DDBJ whole genome shotgun (WGS) entry which is preliminary data.</text>
</comment>
<dbReference type="Pfam" id="PF02698">
    <property type="entry name" value="DUF218"/>
    <property type="match status" value="1"/>
</dbReference>
<dbReference type="PANTHER" id="PTHR30336:SF4">
    <property type="entry name" value="ENVELOPE BIOGENESIS FACTOR ELYC"/>
    <property type="match status" value="1"/>
</dbReference>
<evidence type="ECO:0000259" key="1">
    <source>
        <dbReference type="Pfam" id="PF02698"/>
    </source>
</evidence>
<organism evidence="2 3">
    <name type="scientific">Tectimicrobiota bacterium</name>
    <dbReference type="NCBI Taxonomy" id="2528274"/>
    <lineage>
        <taxon>Bacteria</taxon>
        <taxon>Pseudomonadati</taxon>
        <taxon>Nitrospinota/Tectimicrobiota group</taxon>
        <taxon>Candidatus Tectimicrobiota</taxon>
    </lineage>
</organism>
<dbReference type="Proteomes" id="UP000712673">
    <property type="component" value="Unassembled WGS sequence"/>
</dbReference>
<dbReference type="EMBL" id="VGLS01000079">
    <property type="protein sequence ID" value="MBM3222975.1"/>
    <property type="molecule type" value="Genomic_DNA"/>
</dbReference>
<dbReference type="GO" id="GO:0043164">
    <property type="term" value="P:Gram-negative-bacterium-type cell wall biogenesis"/>
    <property type="evidence" value="ECO:0007669"/>
    <property type="project" value="TreeGrafter"/>
</dbReference>
<proteinExistence type="predicted"/>